<dbReference type="InterPro" id="IPR010093">
    <property type="entry name" value="SinI_DNA-bd"/>
</dbReference>
<dbReference type="RefSeq" id="WP_185047387.1">
    <property type="nucleotide sequence ID" value="NZ_BAABIX010000006.1"/>
</dbReference>
<evidence type="ECO:0000313" key="3">
    <source>
        <dbReference type="Proteomes" id="UP000578449"/>
    </source>
</evidence>
<comment type="caution">
    <text evidence="2">The sequence shown here is derived from an EMBL/GenBank/DDBJ whole genome shotgun (WGS) entry which is preliminary data.</text>
</comment>
<name>A0A840NUN0_9ACTN</name>
<organism evidence="2 3">
    <name type="scientific">Thermocatellispora tengchongensis</name>
    <dbReference type="NCBI Taxonomy" id="1073253"/>
    <lineage>
        <taxon>Bacteria</taxon>
        <taxon>Bacillati</taxon>
        <taxon>Actinomycetota</taxon>
        <taxon>Actinomycetes</taxon>
        <taxon>Streptosporangiales</taxon>
        <taxon>Streptosporangiaceae</taxon>
        <taxon>Thermocatellispora</taxon>
    </lineage>
</organism>
<dbReference type="AlphaFoldDB" id="A0A840NUN0"/>
<sequence>MDSYTVADAAEVLGVSPSTVYRRIAEGELEAYDISRRGSSRPNLRITRTSIEAFQAARTVTAA</sequence>
<dbReference type="Proteomes" id="UP000578449">
    <property type="component" value="Unassembled WGS sequence"/>
</dbReference>
<dbReference type="Pfam" id="PF12728">
    <property type="entry name" value="HTH_17"/>
    <property type="match status" value="1"/>
</dbReference>
<keyword evidence="3" id="KW-1185">Reference proteome</keyword>
<dbReference type="EMBL" id="JACHGN010000001">
    <property type="protein sequence ID" value="MBB5130509.1"/>
    <property type="molecule type" value="Genomic_DNA"/>
</dbReference>
<accession>A0A840NUN0</accession>
<gene>
    <name evidence="2" type="ORF">HNP84_000197</name>
</gene>
<proteinExistence type="predicted"/>
<evidence type="ECO:0000259" key="1">
    <source>
        <dbReference type="Pfam" id="PF12728"/>
    </source>
</evidence>
<feature type="domain" description="Helix-turn-helix" evidence="1">
    <location>
        <begin position="4"/>
        <end position="58"/>
    </location>
</feature>
<dbReference type="NCBIfam" id="TIGR01764">
    <property type="entry name" value="excise"/>
    <property type="match status" value="1"/>
</dbReference>
<protein>
    <submittedName>
        <fullName evidence="2">Excisionase family DNA binding protein</fullName>
    </submittedName>
</protein>
<dbReference type="InterPro" id="IPR041657">
    <property type="entry name" value="HTH_17"/>
</dbReference>
<reference evidence="2 3" key="1">
    <citation type="submission" date="2020-08" db="EMBL/GenBank/DDBJ databases">
        <title>Genomic Encyclopedia of Type Strains, Phase IV (KMG-IV): sequencing the most valuable type-strain genomes for metagenomic binning, comparative biology and taxonomic classification.</title>
        <authorList>
            <person name="Goeker M."/>
        </authorList>
    </citation>
    <scope>NUCLEOTIDE SEQUENCE [LARGE SCALE GENOMIC DNA]</scope>
    <source>
        <strain evidence="2 3">DSM 45615</strain>
    </source>
</reference>
<dbReference type="GO" id="GO:0003677">
    <property type="term" value="F:DNA binding"/>
    <property type="evidence" value="ECO:0007669"/>
    <property type="project" value="InterPro"/>
</dbReference>
<evidence type="ECO:0000313" key="2">
    <source>
        <dbReference type="EMBL" id="MBB5130509.1"/>
    </source>
</evidence>